<dbReference type="GO" id="GO:0015288">
    <property type="term" value="F:porin activity"/>
    <property type="evidence" value="ECO:0007669"/>
    <property type="project" value="InterPro"/>
</dbReference>
<dbReference type="Proteomes" id="UP000539372">
    <property type="component" value="Unassembled WGS sequence"/>
</dbReference>
<accession>A0A7Y0E0J5</accession>
<evidence type="ECO:0000313" key="4">
    <source>
        <dbReference type="Proteomes" id="UP000539372"/>
    </source>
</evidence>
<sequence>MKKLLIGSTALFAVGAISSAAQADIAKLSVSGQIDIAYSVIDSEVANSDGTDGAGMGSGNSSTQLVFDWGGATESGLQYGARLDYRFQNDDADELYVFLAGDWGRLHIGGDDGVVDAFAPGGESVLAGAWGYDGNHNVAPTSGSGTTGYFVSSNGTILTANPQSAASGSSILTVAPTLATETDDSMKFSYYSPSFSGFQVGASYIPDVSSTSNTTGSGVLGGKTGYEVAAKWDGSFDAVSIGLGGGYIGQTDTTGQKSSQGMRLGTTIGFAGFSFGMGYGDNFDTGCASGSTNCDGGDYWSYGLAYSFGPGAVSIGYIDAEKDGGADGEAYSFDADYRLADGLQAFGGVNYYEVDPVLGAADRDLTQGIVGLRVSF</sequence>
<dbReference type="Pfam" id="PF13609">
    <property type="entry name" value="Porin_4"/>
    <property type="match status" value="1"/>
</dbReference>
<dbReference type="EMBL" id="JABBNT010000003">
    <property type="protein sequence ID" value="NMM45017.1"/>
    <property type="molecule type" value="Genomic_DNA"/>
</dbReference>
<feature type="domain" description="Porin" evidence="2">
    <location>
        <begin position="10"/>
        <end position="355"/>
    </location>
</feature>
<evidence type="ECO:0000259" key="2">
    <source>
        <dbReference type="Pfam" id="PF13609"/>
    </source>
</evidence>
<dbReference type="InterPro" id="IPR033900">
    <property type="entry name" value="Gram_neg_porin_domain"/>
</dbReference>
<feature type="chain" id="PRO_5030542559" evidence="1">
    <location>
        <begin position="24"/>
        <end position="376"/>
    </location>
</feature>
<comment type="caution">
    <text evidence="3">The sequence shown here is derived from an EMBL/GenBank/DDBJ whole genome shotgun (WGS) entry which is preliminary data.</text>
</comment>
<gene>
    <name evidence="3" type="ORF">HH303_11050</name>
</gene>
<feature type="signal peptide" evidence="1">
    <location>
        <begin position="1"/>
        <end position="23"/>
    </location>
</feature>
<dbReference type="SUPFAM" id="SSF56935">
    <property type="entry name" value="Porins"/>
    <property type="match status" value="1"/>
</dbReference>
<protein>
    <submittedName>
        <fullName evidence="3">Porin</fullName>
    </submittedName>
</protein>
<keyword evidence="4" id="KW-1185">Reference proteome</keyword>
<dbReference type="InterPro" id="IPR023614">
    <property type="entry name" value="Porin_dom_sf"/>
</dbReference>
<name>A0A7Y0E0J5_9PROT</name>
<organism evidence="3 4">
    <name type="scientific">Pacificispira spongiicola</name>
    <dbReference type="NCBI Taxonomy" id="2729598"/>
    <lineage>
        <taxon>Bacteria</taxon>
        <taxon>Pseudomonadati</taxon>
        <taxon>Pseudomonadota</taxon>
        <taxon>Alphaproteobacteria</taxon>
        <taxon>Rhodospirillales</taxon>
        <taxon>Rhodospirillaceae</taxon>
        <taxon>Pacificispira</taxon>
    </lineage>
</organism>
<dbReference type="AlphaFoldDB" id="A0A7Y0E0J5"/>
<evidence type="ECO:0000313" key="3">
    <source>
        <dbReference type="EMBL" id="NMM45017.1"/>
    </source>
</evidence>
<proteinExistence type="predicted"/>
<dbReference type="Gene3D" id="2.40.160.10">
    <property type="entry name" value="Porin"/>
    <property type="match status" value="1"/>
</dbReference>
<keyword evidence="1" id="KW-0732">Signal</keyword>
<evidence type="ECO:0000256" key="1">
    <source>
        <dbReference type="SAM" id="SignalP"/>
    </source>
</evidence>
<dbReference type="GO" id="GO:0016020">
    <property type="term" value="C:membrane"/>
    <property type="evidence" value="ECO:0007669"/>
    <property type="project" value="InterPro"/>
</dbReference>
<reference evidence="3 4" key="1">
    <citation type="submission" date="2020-04" db="EMBL/GenBank/DDBJ databases">
        <title>Rhodospirillaceae bacterium KN72 isolated from deep sea.</title>
        <authorList>
            <person name="Zhang D.-C."/>
        </authorList>
    </citation>
    <scope>NUCLEOTIDE SEQUENCE [LARGE SCALE GENOMIC DNA]</scope>
    <source>
        <strain evidence="3 4">KN72</strain>
    </source>
</reference>
<dbReference type="RefSeq" id="WP_169625393.1">
    <property type="nucleotide sequence ID" value="NZ_JABBNT010000003.1"/>
</dbReference>